<evidence type="ECO:0000256" key="2">
    <source>
        <dbReference type="SAM" id="SignalP"/>
    </source>
</evidence>
<proteinExistence type="predicted"/>
<dbReference type="Proteomes" id="UP000811609">
    <property type="component" value="Chromosome 13"/>
</dbReference>
<feature type="domain" description="Prolamin-like" evidence="3">
    <location>
        <begin position="46"/>
        <end position="98"/>
    </location>
</feature>
<accession>A0A8T1NSJ4</accession>
<feature type="signal peptide" evidence="2">
    <location>
        <begin position="1"/>
        <end position="24"/>
    </location>
</feature>
<dbReference type="Pfam" id="PF05617">
    <property type="entry name" value="Prolamin_like"/>
    <property type="match status" value="1"/>
</dbReference>
<evidence type="ECO:0000313" key="4">
    <source>
        <dbReference type="EMBL" id="KAG6631710.1"/>
    </source>
</evidence>
<evidence type="ECO:0000259" key="3">
    <source>
        <dbReference type="Pfam" id="PF05617"/>
    </source>
</evidence>
<gene>
    <name evidence="4" type="ORF">CIPAW_13G108500</name>
</gene>
<protein>
    <recommendedName>
        <fullName evidence="3">Prolamin-like domain-containing protein</fullName>
    </recommendedName>
</protein>
<dbReference type="InterPro" id="IPR008502">
    <property type="entry name" value="Prolamin-like"/>
</dbReference>
<evidence type="ECO:0000256" key="1">
    <source>
        <dbReference type="ARBA" id="ARBA00022729"/>
    </source>
</evidence>
<keyword evidence="1 2" id="KW-0732">Signal</keyword>
<evidence type="ECO:0000313" key="5">
    <source>
        <dbReference type="Proteomes" id="UP000811609"/>
    </source>
</evidence>
<name>A0A8T1NSJ4_CARIL</name>
<dbReference type="AlphaFoldDB" id="A0A8T1NSJ4"/>
<keyword evidence="5" id="KW-1185">Reference proteome</keyword>
<reference evidence="4" key="1">
    <citation type="submission" date="2020-12" db="EMBL/GenBank/DDBJ databases">
        <title>WGS assembly of Carya illinoinensis cv. Pawnee.</title>
        <authorList>
            <person name="Platts A."/>
            <person name="Shu S."/>
            <person name="Wright S."/>
            <person name="Barry K."/>
            <person name="Edger P."/>
            <person name="Pires J.C."/>
            <person name="Schmutz J."/>
        </authorList>
    </citation>
    <scope>NUCLEOTIDE SEQUENCE</scope>
    <source>
        <tissue evidence="4">Leaf</tissue>
    </source>
</reference>
<organism evidence="4 5">
    <name type="scientific">Carya illinoinensis</name>
    <name type="common">Pecan</name>
    <dbReference type="NCBI Taxonomy" id="32201"/>
    <lineage>
        <taxon>Eukaryota</taxon>
        <taxon>Viridiplantae</taxon>
        <taxon>Streptophyta</taxon>
        <taxon>Embryophyta</taxon>
        <taxon>Tracheophyta</taxon>
        <taxon>Spermatophyta</taxon>
        <taxon>Magnoliopsida</taxon>
        <taxon>eudicotyledons</taxon>
        <taxon>Gunneridae</taxon>
        <taxon>Pentapetalae</taxon>
        <taxon>rosids</taxon>
        <taxon>fabids</taxon>
        <taxon>Fagales</taxon>
        <taxon>Juglandaceae</taxon>
        <taxon>Carya</taxon>
    </lineage>
</organism>
<dbReference type="EMBL" id="CM031821">
    <property type="protein sequence ID" value="KAG6631710.1"/>
    <property type="molecule type" value="Genomic_DNA"/>
</dbReference>
<sequence>MMKNSVVAAIFFLVICAVASDAEAVSDFPKVDTGSKFPSAQGFSLKCFSALRDEGKTCSRDIFFSFWTHRVLVGSDCCQAMQEAKEDCSAALFSHFKHIFLPETGKILRSQDFHTS</sequence>
<comment type="caution">
    <text evidence="4">The sequence shown here is derived from an EMBL/GenBank/DDBJ whole genome shotgun (WGS) entry which is preliminary data.</text>
</comment>
<feature type="chain" id="PRO_5035764877" description="Prolamin-like domain-containing protein" evidence="2">
    <location>
        <begin position="25"/>
        <end position="116"/>
    </location>
</feature>